<keyword evidence="4" id="KW-0472">Membrane</keyword>
<dbReference type="AlphaFoldDB" id="A0A1X2H9Q9"/>
<feature type="transmembrane region" description="Helical" evidence="4">
    <location>
        <begin position="221"/>
        <end position="239"/>
    </location>
</feature>
<evidence type="ECO:0000256" key="4">
    <source>
        <dbReference type="SAM" id="Phobius"/>
    </source>
</evidence>
<evidence type="ECO:0000313" key="6">
    <source>
        <dbReference type="EMBL" id="ORY95385.1"/>
    </source>
</evidence>
<comment type="subcellular location">
    <subcellularLocation>
        <location evidence="1">Membrane</location>
        <topology evidence="1">Multi-pass membrane protein</topology>
    </subcellularLocation>
</comment>
<dbReference type="Proteomes" id="UP000242180">
    <property type="component" value="Unassembled WGS sequence"/>
</dbReference>
<feature type="transmembrane region" description="Helical" evidence="4">
    <location>
        <begin position="162"/>
        <end position="182"/>
    </location>
</feature>
<feature type="transmembrane region" description="Helical" evidence="4">
    <location>
        <begin position="453"/>
        <end position="474"/>
    </location>
</feature>
<accession>A0A1X2H9Q9</accession>
<dbReference type="PROSITE" id="PS50850">
    <property type="entry name" value="MFS"/>
    <property type="match status" value="1"/>
</dbReference>
<sequence length="486" mass="52125">MASSADRGSTHTVDSERRHIDDNDLTVTVRMNLDKANVPDDEVATRKDEEVGEKMSESLERITTVPTRMDEASIIEPPENIFETIPDGGYGWAIAVAGFLSNFVMFGSASIWGVFSEAFANGVLKGKATTIQLMGVGSVANACMNAFTPLSTLLTAKLGARLTFAMGSVLMCLGIILCGFSHEVWHVYLTQGLLYGIGASWIYMSVISVIPQWFTTRRGTAMGISSAGTGLGGLALAPMARSLIDKYDLPWAYRIIGLMSVGVCAVSAAMLQERLPKGYRQKAKFKSPIKLSTFKIVDFNIWLVGAVIALTGYLSPLFFVPKYAVHIGLSETDSANLLSILCAFNAIGRIVFGFIADRIGRLNTYCIASTLAGLFCFVIWPFANSFGVMVAFVVLWGFTCGIYYALAAPITGGIVGMEEMSSAFAILFLVSSISSVGPPIASAIQMATPGGGYIGIQMFCGALYVCGAFICFGLKIKRTKSVFSVL</sequence>
<dbReference type="InterPro" id="IPR020846">
    <property type="entry name" value="MFS_dom"/>
</dbReference>
<feature type="transmembrane region" description="Helical" evidence="4">
    <location>
        <begin position="194"/>
        <end position="214"/>
    </location>
</feature>
<reference evidence="6 7" key="1">
    <citation type="submission" date="2016-07" db="EMBL/GenBank/DDBJ databases">
        <title>Pervasive Adenine N6-methylation of Active Genes in Fungi.</title>
        <authorList>
            <consortium name="DOE Joint Genome Institute"/>
            <person name="Mondo S.J."/>
            <person name="Dannebaum R.O."/>
            <person name="Kuo R.C."/>
            <person name="Labutti K."/>
            <person name="Haridas S."/>
            <person name="Kuo A."/>
            <person name="Salamov A."/>
            <person name="Ahrendt S.R."/>
            <person name="Lipzen A."/>
            <person name="Sullivan W."/>
            <person name="Andreopoulos W.B."/>
            <person name="Clum A."/>
            <person name="Lindquist E."/>
            <person name="Daum C."/>
            <person name="Ramamoorthy G.K."/>
            <person name="Gryganskyi A."/>
            <person name="Culley D."/>
            <person name="Magnuson J.K."/>
            <person name="James T.Y."/>
            <person name="O'Malley M.A."/>
            <person name="Stajich J.E."/>
            <person name="Spatafora J.W."/>
            <person name="Visel A."/>
            <person name="Grigoriev I.V."/>
        </authorList>
    </citation>
    <scope>NUCLEOTIDE SEQUENCE [LARGE SCALE GENOMIC DNA]</scope>
    <source>
        <strain evidence="6 7">NRRL 2496</strain>
    </source>
</reference>
<dbReference type="OMA" id="CVFISCC"/>
<dbReference type="GO" id="GO:0022857">
    <property type="term" value="F:transmembrane transporter activity"/>
    <property type="evidence" value="ECO:0007669"/>
    <property type="project" value="InterPro"/>
</dbReference>
<dbReference type="Gene3D" id="1.20.1250.20">
    <property type="entry name" value="MFS general substrate transporter like domains"/>
    <property type="match status" value="2"/>
</dbReference>
<keyword evidence="4" id="KW-1133">Transmembrane helix</keyword>
<evidence type="ECO:0000256" key="1">
    <source>
        <dbReference type="ARBA" id="ARBA00004141"/>
    </source>
</evidence>
<feature type="transmembrane region" description="Helical" evidence="4">
    <location>
        <begin position="362"/>
        <end position="383"/>
    </location>
</feature>
<dbReference type="GO" id="GO:0016020">
    <property type="term" value="C:membrane"/>
    <property type="evidence" value="ECO:0007669"/>
    <property type="project" value="UniProtKB-SubCell"/>
</dbReference>
<dbReference type="InterPro" id="IPR050327">
    <property type="entry name" value="Proton-linked_MCT"/>
</dbReference>
<keyword evidence="4" id="KW-0812">Transmembrane</keyword>
<feature type="transmembrane region" description="Helical" evidence="4">
    <location>
        <begin position="131"/>
        <end position="150"/>
    </location>
</feature>
<feature type="transmembrane region" description="Helical" evidence="4">
    <location>
        <begin position="334"/>
        <end position="355"/>
    </location>
</feature>
<feature type="transmembrane region" description="Helical" evidence="4">
    <location>
        <begin position="90"/>
        <end position="111"/>
    </location>
</feature>
<feature type="transmembrane region" description="Helical" evidence="4">
    <location>
        <begin position="389"/>
        <end position="410"/>
    </location>
</feature>
<dbReference type="OrthoDB" id="5667at2759"/>
<evidence type="ECO:0000256" key="2">
    <source>
        <dbReference type="ARBA" id="ARBA00006727"/>
    </source>
</evidence>
<feature type="transmembrane region" description="Helical" evidence="4">
    <location>
        <begin position="251"/>
        <end position="271"/>
    </location>
</feature>
<dbReference type="EMBL" id="MCGN01000006">
    <property type="protein sequence ID" value="ORY95385.1"/>
    <property type="molecule type" value="Genomic_DNA"/>
</dbReference>
<dbReference type="PANTHER" id="PTHR11360:SF284">
    <property type="entry name" value="EG:103B4.3 PROTEIN-RELATED"/>
    <property type="match status" value="1"/>
</dbReference>
<feature type="transmembrane region" description="Helical" evidence="4">
    <location>
        <begin position="292"/>
        <end position="314"/>
    </location>
</feature>
<feature type="compositionally biased region" description="Polar residues" evidence="3">
    <location>
        <begin position="1"/>
        <end position="12"/>
    </location>
</feature>
<dbReference type="InterPro" id="IPR011701">
    <property type="entry name" value="MFS"/>
</dbReference>
<dbReference type="SUPFAM" id="SSF103473">
    <property type="entry name" value="MFS general substrate transporter"/>
    <property type="match status" value="1"/>
</dbReference>
<dbReference type="PANTHER" id="PTHR11360">
    <property type="entry name" value="MONOCARBOXYLATE TRANSPORTER"/>
    <property type="match status" value="1"/>
</dbReference>
<dbReference type="CDD" id="cd17352">
    <property type="entry name" value="MFS_MCT_SLC16"/>
    <property type="match status" value="1"/>
</dbReference>
<evidence type="ECO:0000256" key="3">
    <source>
        <dbReference type="SAM" id="MobiDB-lite"/>
    </source>
</evidence>
<gene>
    <name evidence="6" type="ORF">BCR43DRAFT_525121</name>
</gene>
<keyword evidence="7" id="KW-1185">Reference proteome</keyword>
<organism evidence="6 7">
    <name type="scientific">Syncephalastrum racemosum</name>
    <name type="common">Filamentous fungus</name>
    <dbReference type="NCBI Taxonomy" id="13706"/>
    <lineage>
        <taxon>Eukaryota</taxon>
        <taxon>Fungi</taxon>
        <taxon>Fungi incertae sedis</taxon>
        <taxon>Mucoromycota</taxon>
        <taxon>Mucoromycotina</taxon>
        <taxon>Mucoromycetes</taxon>
        <taxon>Mucorales</taxon>
        <taxon>Syncephalastraceae</taxon>
        <taxon>Syncephalastrum</taxon>
    </lineage>
</organism>
<comment type="caution">
    <text evidence="6">The sequence shown here is derived from an EMBL/GenBank/DDBJ whole genome shotgun (WGS) entry which is preliminary data.</text>
</comment>
<name>A0A1X2H9Q9_SYNRA</name>
<feature type="region of interest" description="Disordered" evidence="3">
    <location>
        <begin position="1"/>
        <end position="21"/>
    </location>
</feature>
<feature type="transmembrane region" description="Helical" evidence="4">
    <location>
        <begin position="422"/>
        <end position="441"/>
    </location>
</feature>
<comment type="similarity">
    <text evidence="2">Belongs to the major facilitator superfamily. Monocarboxylate porter (TC 2.A.1.13) family.</text>
</comment>
<feature type="domain" description="Major facilitator superfamily (MFS) profile" evidence="5">
    <location>
        <begin position="90"/>
        <end position="486"/>
    </location>
</feature>
<evidence type="ECO:0000313" key="7">
    <source>
        <dbReference type="Proteomes" id="UP000242180"/>
    </source>
</evidence>
<proteinExistence type="inferred from homology"/>
<dbReference type="InParanoid" id="A0A1X2H9Q9"/>
<protein>
    <submittedName>
        <fullName evidence="6">Major facilitator superfamily domain-containing protein</fullName>
    </submittedName>
</protein>
<dbReference type="Pfam" id="PF07690">
    <property type="entry name" value="MFS_1"/>
    <property type="match status" value="1"/>
</dbReference>
<dbReference type="STRING" id="13706.A0A1X2H9Q9"/>
<evidence type="ECO:0000259" key="5">
    <source>
        <dbReference type="PROSITE" id="PS50850"/>
    </source>
</evidence>
<dbReference type="InterPro" id="IPR036259">
    <property type="entry name" value="MFS_trans_sf"/>
</dbReference>